<dbReference type="PROSITE" id="PS50010">
    <property type="entry name" value="DH_2"/>
    <property type="match status" value="1"/>
</dbReference>
<protein>
    <submittedName>
        <fullName evidence="6">CNH domain-domain-containing protein</fullName>
    </submittedName>
</protein>
<organism evidence="6 7">
    <name type="scientific">Absidia repens</name>
    <dbReference type="NCBI Taxonomy" id="90262"/>
    <lineage>
        <taxon>Eukaryota</taxon>
        <taxon>Fungi</taxon>
        <taxon>Fungi incertae sedis</taxon>
        <taxon>Mucoromycota</taxon>
        <taxon>Mucoromycotina</taxon>
        <taxon>Mucoromycetes</taxon>
        <taxon>Mucorales</taxon>
        <taxon>Cunninghamellaceae</taxon>
        <taxon>Absidia</taxon>
    </lineage>
</organism>
<dbReference type="InterPro" id="IPR052233">
    <property type="entry name" value="Rho-type_GEFs"/>
</dbReference>
<dbReference type="InterPro" id="IPR000219">
    <property type="entry name" value="DH_dom"/>
</dbReference>
<reference evidence="6 7" key="1">
    <citation type="submission" date="2016-07" db="EMBL/GenBank/DDBJ databases">
        <title>Pervasive Adenine N6-methylation of Active Genes in Fungi.</title>
        <authorList>
            <consortium name="DOE Joint Genome Institute"/>
            <person name="Mondo S.J."/>
            <person name="Dannebaum R.O."/>
            <person name="Kuo R.C."/>
            <person name="Labutti K."/>
            <person name="Haridas S."/>
            <person name="Kuo A."/>
            <person name="Salamov A."/>
            <person name="Ahrendt S.R."/>
            <person name="Lipzen A."/>
            <person name="Sullivan W."/>
            <person name="Andreopoulos W.B."/>
            <person name="Clum A."/>
            <person name="Lindquist E."/>
            <person name="Daum C."/>
            <person name="Ramamoorthy G.K."/>
            <person name="Gryganskyi A."/>
            <person name="Culley D."/>
            <person name="Magnuson J.K."/>
            <person name="James T.Y."/>
            <person name="O'Malley M.A."/>
            <person name="Stajich J.E."/>
            <person name="Spatafora J.W."/>
            <person name="Visel A."/>
            <person name="Grigoriev I.V."/>
        </authorList>
    </citation>
    <scope>NUCLEOTIDE SEQUENCE [LARGE SCALE GENOMIC DNA]</scope>
    <source>
        <strain evidence="6 7">NRRL 1336</strain>
    </source>
</reference>
<dbReference type="InterPro" id="IPR041675">
    <property type="entry name" value="PH_5"/>
</dbReference>
<feature type="region of interest" description="Disordered" evidence="3">
    <location>
        <begin position="1"/>
        <end position="49"/>
    </location>
</feature>
<feature type="compositionally biased region" description="Low complexity" evidence="3">
    <location>
        <begin position="68"/>
        <end position="81"/>
    </location>
</feature>
<dbReference type="SUPFAM" id="SSF50729">
    <property type="entry name" value="PH domain-like"/>
    <property type="match status" value="1"/>
</dbReference>
<dbReference type="AlphaFoldDB" id="A0A1X2IRQ7"/>
<dbReference type="InterPro" id="IPR001180">
    <property type="entry name" value="CNH_dom"/>
</dbReference>
<dbReference type="GO" id="GO:0005085">
    <property type="term" value="F:guanyl-nucleotide exchange factor activity"/>
    <property type="evidence" value="ECO:0007669"/>
    <property type="project" value="UniProtKB-KW"/>
</dbReference>
<dbReference type="PANTHER" id="PTHR46572:SF1">
    <property type="entry name" value="RHO1 GUANINE NUCLEOTIDE EXCHANGE FACTOR TUS1"/>
    <property type="match status" value="1"/>
</dbReference>
<dbReference type="Gene3D" id="2.30.29.30">
    <property type="entry name" value="Pleckstrin-homology domain (PH domain)/Phosphotyrosine-binding domain (PTB)"/>
    <property type="match status" value="1"/>
</dbReference>
<dbReference type="SMART" id="SM00325">
    <property type="entry name" value="RhoGEF"/>
    <property type="match status" value="1"/>
</dbReference>
<evidence type="ECO:0000256" key="2">
    <source>
        <dbReference type="ARBA" id="ARBA00022658"/>
    </source>
</evidence>
<accession>A0A1X2IRQ7</accession>
<keyword evidence="1" id="KW-0597">Phosphoprotein</keyword>
<evidence type="ECO:0000256" key="1">
    <source>
        <dbReference type="ARBA" id="ARBA00022553"/>
    </source>
</evidence>
<dbReference type="Proteomes" id="UP000193560">
    <property type="component" value="Unassembled WGS sequence"/>
</dbReference>
<dbReference type="InterPro" id="IPR035899">
    <property type="entry name" value="DBL_dom_sf"/>
</dbReference>
<dbReference type="EMBL" id="MCGE01000005">
    <property type="protein sequence ID" value="ORZ21220.1"/>
    <property type="molecule type" value="Genomic_DNA"/>
</dbReference>
<evidence type="ECO:0000313" key="6">
    <source>
        <dbReference type="EMBL" id="ORZ21220.1"/>
    </source>
</evidence>
<evidence type="ECO:0000259" key="4">
    <source>
        <dbReference type="PROSITE" id="PS50010"/>
    </source>
</evidence>
<feature type="domain" description="CNH" evidence="5">
    <location>
        <begin position="729"/>
        <end position="1039"/>
    </location>
</feature>
<evidence type="ECO:0000259" key="5">
    <source>
        <dbReference type="PROSITE" id="PS50219"/>
    </source>
</evidence>
<dbReference type="SUPFAM" id="SSF48065">
    <property type="entry name" value="DBL homology domain (DH-domain)"/>
    <property type="match status" value="1"/>
</dbReference>
<name>A0A1X2IRQ7_9FUNG</name>
<proteinExistence type="predicted"/>
<dbReference type="PROSITE" id="PS50219">
    <property type="entry name" value="CNH"/>
    <property type="match status" value="1"/>
</dbReference>
<dbReference type="OrthoDB" id="2272012at2759"/>
<sequence>MRNIIHNTVERPRHTTQSTAASTTVTGREELSFIPISPDSSDDEDHSPTPIERQQLYERQQLALQRQLEIQQQQQRQRQQQKTGPPPPPPAHYIMVEPSAFRRSNQLHEQNTATQPRQTGSLVTPLLPQMSQLTLLSTDMDPSLLSDLSRSFIRKIKALEHVRELFCANEYPESFTGSEAVTALHSILGGRIPENYCIKVANALMHSRPILFEPVHYSQKSLITGTVYNSPDEIYTFDEDAGPNEIPNGVFTALSKCYSYTCHPQQGGCYAPQCPNKKENFEMEFHTEPDISRQSSFRSNSTINANTSYPHISWAERAPKELLDSISKREWERQEAINEMIYSEEVYRNDLDTLHDLVVIPLLESNIIDDQKRKQFVSEVFNNYYELRDISTALFKDLLDLQRRYDKKCVPMIGDIMVQHFPFFEKPFTTYCPRVPLAEYIVGMESQANPELATFLAEVVNDQRMRRLAFRHFLLNPVTRMQRYKLLLSAVLKKTDQDHADYAYLNRCIEMIGQVAAKADAQTAITEKRVEILKIDGALTFKQGESYDVQLGDTQHRKLYHRGEMKRKPTNIEVSEKSDIHAFVFDHLMLMTKHRKTSAGDEYRIWKRPIPLQMLFIQGAGNFGSMSRVPSLGGSTADVMTAGTGGGGGMNTGGTGSTIPLTLHHLGHRGRIYTFFCSTLEEKQQWVDAIEEAKAAQKRRQGDSYLFELRTLDDSSFRFISTAATSGGQGKVTCSVPFVTIDLQYKVAIGTDAGVYFKTVNQNNLRRVINCENVTQLAVMDKHHILLVLADRTLKAYPIDALNSPTNIKAPERLAQEIAQHVSFFHVGFCNNKDLLVYKKKKGASSTFSALEPLCDLRDSRNEKFLTQRTGFLGQRSNTSWFRKYMDFYVGADATNIHFLKSKLNVVCERGFEIIDPENLSVARDIPDQEDPQFNFVQRQTEPLKPLAMYRIQDKFLLCYNKFAFYVNNRNGSLVICGSGRSPLLCEWEGTPEHIVYQHPYIVAISSQFIEVRHVDTGELVQIIPGDNIRLTYYNGGGDMPIIHGCMTHGQKPDTQLIFNLWLDPERAHYASRRHPFSQIC</sequence>
<dbReference type="InterPro" id="IPR001849">
    <property type="entry name" value="PH_domain"/>
</dbReference>
<evidence type="ECO:0000256" key="3">
    <source>
        <dbReference type="SAM" id="MobiDB-lite"/>
    </source>
</evidence>
<dbReference type="InterPro" id="IPR011993">
    <property type="entry name" value="PH-like_dom_sf"/>
</dbReference>
<dbReference type="Gene3D" id="1.20.900.10">
    <property type="entry name" value="Dbl homology (DH) domain"/>
    <property type="match status" value="1"/>
</dbReference>
<gene>
    <name evidence="6" type="ORF">BCR42DRAFT_189723</name>
</gene>
<feature type="compositionally biased region" description="Low complexity" evidence="3">
    <location>
        <begin position="15"/>
        <end position="26"/>
    </location>
</feature>
<dbReference type="Pfam" id="PF00621">
    <property type="entry name" value="RhoGEF"/>
    <property type="match status" value="1"/>
</dbReference>
<comment type="caution">
    <text evidence="6">The sequence shown here is derived from an EMBL/GenBank/DDBJ whole genome shotgun (WGS) entry which is preliminary data.</text>
</comment>
<keyword evidence="2" id="KW-0344">Guanine-nucleotide releasing factor</keyword>
<dbReference type="SMART" id="SM00036">
    <property type="entry name" value="CNH"/>
    <property type="match status" value="1"/>
</dbReference>
<feature type="domain" description="DH" evidence="4">
    <location>
        <begin position="332"/>
        <end position="522"/>
    </location>
</feature>
<dbReference type="SMART" id="SM00233">
    <property type="entry name" value="PH"/>
    <property type="match status" value="1"/>
</dbReference>
<dbReference type="Pfam" id="PF00780">
    <property type="entry name" value="CNH"/>
    <property type="match status" value="1"/>
</dbReference>
<dbReference type="CDD" id="cd00160">
    <property type="entry name" value="RhoGEF"/>
    <property type="match status" value="1"/>
</dbReference>
<dbReference type="Pfam" id="PF15405">
    <property type="entry name" value="PH_5"/>
    <property type="match status" value="1"/>
</dbReference>
<feature type="region of interest" description="Disordered" evidence="3">
    <location>
        <begin position="68"/>
        <end position="94"/>
    </location>
</feature>
<keyword evidence="7" id="KW-1185">Reference proteome</keyword>
<dbReference type="STRING" id="90262.A0A1X2IRQ7"/>
<dbReference type="PANTHER" id="PTHR46572">
    <property type="entry name" value="RHO1 GDP-GTP EXCHANGE PROTEIN 1-RELATED"/>
    <property type="match status" value="1"/>
</dbReference>
<evidence type="ECO:0000313" key="7">
    <source>
        <dbReference type="Proteomes" id="UP000193560"/>
    </source>
</evidence>